<evidence type="ECO:0000256" key="1">
    <source>
        <dbReference type="ARBA" id="ARBA00004123"/>
    </source>
</evidence>
<feature type="domain" description="C2H2-type" evidence="9">
    <location>
        <begin position="423"/>
        <end position="451"/>
    </location>
</feature>
<dbReference type="PROSITE" id="PS50157">
    <property type="entry name" value="ZINC_FINGER_C2H2_2"/>
    <property type="match status" value="5"/>
</dbReference>
<dbReference type="AlphaFoldDB" id="A0A8J2LEQ0"/>
<dbReference type="Pfam" id="PF00096">
    <property type="entry name" value="zf-C2H2"/>
    <property type="match status" value="2"/>
</dbReference>
<evidence type="ECO:0000256" key="6">
    <source>
        <dbReference type="ARBA" id="ARBA00023242"/>
    </source>
</evidence>
<dbReference type="GO" id="GO:0008270">
    <property type="term" value="F:zinc ion binding"/>
    <property type="evidence" value="ECO:0007669"/>
    <property type="project" value="UniProtKB-KW"/>
</dbReference>
<dbReference type="GO" id="GO:0000978">
    <property type="term" value="F:RNA polymerase II cis-regulatory region sequence-specific DNA binding"/>
    <property type="evidence" value="ECO:0007669"/>
    <property type="project" value="TreeGrafter"/>
</dbReference>
<feature type="domain" description="C2H2-type" evidence="9">
    <location>
        <begin position="282"/>
        <end position="310"/>
    </location>
</feature>
<evidence type="ECO:0000313" key="11">
    <source>
        <dbReference type="Proteomes" id="UP000708208"/>
    </source>
</evidence>
<dbReference type="GO" id="GO:0005634">
    <property type="term" value="C:nucleus"/>
    <property type="evidence" value="ECO:0007669"/>
    <property type="project" value="UniProtKB-SubCell"/>
</dbReference>
<evidence type="ECO:0000313" key="10">
    <source>
        <dbReference type="EMBL" id="CAG7821223.1"/>
    </source>
</evidence>
<feature type="domain" description="C2H2-type" evidence="9">
    <location>
        <begin position="452"/>
        <end position="480"/>
    </location>
</feature>
<keyword evidence="3" id="KW-0677">Repeat</keyword>
<dbReference type="OrthoDB" id="427030at2759"/>
<organism evidence="10 11">
    <name type="scientific">Allacma fusca</name>
    <dbReference type="NCBI Taxonomy" id="39272"/>
    <lineage>
        <taxon>Eukaryota</taxon>
        <taxon>Metazoa</taxon>
        <taxon>Ecdysozoa</taxon>
        <taxon>Arthropoda</taxon>
        <taxon>Hexapoda</taxon>
        <taxon>Collembola</taxon>
        <taxon>Symphypleona</taxon>
        <taxon>Sminthuridae</taxon>
        <taxon>Allacma</taxon>
    </lineage>
</organism>
<feature type="domain" description="C2H2-type" evidence="9">
    <location>
        <begin position="311"/>
        <end position="339"/>
    </location>
</feature>
<evidence type="ECO:0000256" key="7">
    <source>
        <dbReference type="PROSITE-ProRule" id="PRU00042"/>
    </source>
</evidence>
<keyword evidence="11" id="KW-1185">Reference proteome</keyword>
<dbReference type="Proteomes" id="UP000708208">
    <property type="component" value="Unassembled WGS sequence"/>
</dbReference>
<keyword evidence="6" id="KW-0539">Nucleus</keyword>
<feature type="region of interest" description="Disordered" evidence="8">
    <location>
        <begin position="117"/>
        <end position="198"/>
    </location>
</feature>
<feature type="domain" description="C2H2-type" evidence="9">
    <location>
        <begin position="340"/>
        <end position="368"/>
    </location>
</feature>
<dbReference type="PROSITE" id="PS00028">
    <property type="entry name" value="ZINC_FINGER_C2H2_1"/>
    <property type="match status" value="5"/>
</dbReference>
<evidence type="ECO:0000256" key="4">
    <source>
        <dbReference type="ARBA" id="ARBA00022771"/>
    </source>
</evidence>
<dbReference type="InterPro" id="IPR013087">
    <property type="entry name" value="Znf_C2H2_type"/>
</dbReference>
<comment type="subcellular location">
    <subcellularLocation>
        <location evidence="1">Nucleus</location>
    </subcellularLocation>
</comment>
<evidence type="ECO:0000256" key="3">
    <source>
        <dbReference type="ARBA" id="ARBA00022737"/>
    </source>
</evidence>
<dbReference type="EMBL" id="CAJVCH010504012">
    <property type="protein sequence ID" value="CAG7821223.1"/>
    <property type="molecule type" value="Genomic_DNA"/>
</dbReference>
<reference evidence="10" key="1">
    <citation type="submission" date="2021-06" db="EMBL/GenBank/DDBJ databases">
        <authorList>
            <person name="Hodson N. C."/>
            <person name="Mongue J. A."/>
            <person name="Jaron S. K."/>
        </authorList>
    </citation>
    <scope>NUCLEOTIDE SEQUENCE</scope>
</reference>
<feature type="compositionally biased region" description="Basic and acidic residues" evidence="8">
    <location>
        <begin position="167"/>
        <end position="177"/>
    </location>
</feature>
<keyword evidence="2" id="KW-0479">Metal-binding</keyword>
<feature type="compositionally biased region" description="Basic residues" evidence="8">
    <location>
        <begin position="145"/>
        <end position="163"/>
    </location>
</feature>
<keyword evidence="5" id="KW-0862">Zinc</keyword>
<dbReference type="GO" id="GO:0001228">
    <property type="term" value="F:DNA-binding transcription activator activity, RNA polymerase II-specific"/>
    <property type="evidence" value="ECO:0007669"/>
    <property type="project" value="TreeGrafter"/>
</dbReference>
<evidence type="ECO:0000256" key="8">
    <source>
        <dbReference type="SAM" id="MobiDB-lite"/>
    </source>
</evidence>
<feature type="compositionally biased region" description="Acidic residues" evidence="8">
    <location>
        <begin position="123"/>
        <end position="140"/>
    </location>
</feature>
<keyword evidence="4 7" id="KW-0863">Zinc-finger</keyword>
<sequence>MESYLSKQIERLDEIIRRNVTVVEIQPEVNFDFCEDNNTPCLDSQSAAPNLDVKYKEEKTVKATVAGQGTKVAVTGPWVVLKRLRPEEIPTRVSENAQSGAPMDGIDADRNVHVLEESGRDSDYDDEATLSNFSDDEYSETESRRKSKPKKRAGSRTKSKPNYKQKVTTEDGIERKNGPRKRKTGSGSKLKEKRSKLTANRTGRGFYREFFRRKELHPFPCIYCELDFDEELDRVNHLKEKHWEPGKVICAKCGKVLCGSQSLKAHEPKCGAVPPNFHLPPYICKSCGKEFKTWFYMASHEKLVHTGERRFPCDECDYTAKLGATLREHKKLVHQVHKRVECPNCNKTFKSRITFDWHFKNIHTEKGYEQYRKYQRKTLDKKKELTKKRQEQVTSFCTICNVDFQTVQRFRYHFNEAHEIKKWQCEQCGKGFVKAEILRAHVRIAHSDARPFVCEQCGKSYKTLKHVRSHVFGVHTEEGKRKNNEYHRECRRQKMKLAEQLAKKQCEETLTFNFEITESEQCVPMEEGSSILP</sequence>
<protein>
    <recommendedName>
        <fullName evidence="9">C2H2-type domain-containing protein</fullName>
    </recommendedName>
</protein>
<evidence type="ECO:0000259" key="9">
    <source>
        <dbReference type="PROSITE" id="PS50157"/>
    </source>
</evidence>
<accession>A0A8J2LEQ0</accession>
<proteinExistence type="predicted"/>
<dbReference type="PANTHER" id="PTHR24376">
    <property type="entry name" value="ZINC FINGER PROTEIN"/>
    <property type="match status" value="1"/>
</dbReference>
<dbReference type="SMART" id="SM00355">
    <property type="entry name" value="ZnF_C2H2"/>
    <property type="match status" value="7"/>
</dbReference>
<name>A0A8J2LEQ0_9HEXA</name>
<evidence type="ECO:0000256" key="5">
    <source>
        <dbReference type="ARBA" id="ARBA00022833"/>
    </source>
</evidence>
<dbReference type="PANTHER" id="PTHR24376:SF235">
    <property type="entry name" value="C2H2-TYPE DOMAIN-CONTAINING PROTEIN"/>
    <property type="match status" value="1"/>
</dbReference>
<evidence type="ECO:0000256" key="2">
    <source>
        <dbReference type="ARBA" id="ARBA00022723"/>
    </source>
</evidence>
<comment type="caution">
    <text evidence="10">The sequence shown here is derived from an EMBL/GenBank/DDBJ whole genome shotgun (WGS) entry which is preliminary data.</text>
</comment>
<gene>
    <name evidence="10" type="ORF">AFUS01_LOCUS31572</name>
</gene>